<accession>A0ABU0B9T8</accession>
<name>A0ABU0B9T8_9HYPH</name>
<sequence length="77" mass="8342">MTKTATQIAADAARRIIAEREALRTAYEAPSAPEPAEYVAAPEPLAVVDIIIVDDATETHLRVLVEHVETIVLVPTH</sequence>
<evidence type="ECO:0000313" key="1">
    <source>
        <dbReference type="EMBL" id="MDQ0301284.1"/>
    </source>
</evidence>
<keyword evidence="2" id="KW-1185">Reference proteome</keyword>
<evidence type="ECO:0000313" key="2">
    <source>
        <dbReference type="Proteomes" id="UP001224682"/>
    </source>
</evidence>
<dbReference type="EMBL" id="JAUSUI010000001">
    <property type="protein sequence ID" value="MDQ0301284.1"/>
    <property type="molecule type" value="Genomic_DNA"/>
</dbReference>
<reference evidence="1 2" key="1">
    <citation type="submission" date="2023-07" db="EMBL/GenBank/DDBJ databases">
        <title>Genomic Encyclopedia of Type Strains, Phase IV (KMG-IV): sequencing the most valuable type-strain genomes for metagenomic binning, comparative biology and taxonomic classification.</title>
        <authorList>
            <person name="Goeker M."/>
        </authorList>
    </citation>
    <scope>NUCLEOTIDE SEQUENCE [LARGE SCALE GENOMIC DNA]</scope>
    <source>
        <strain evidence="1 2">DSM 2457</strain>
    </source>
</reference>
<protein>
    <submittedName>
        <fullName evidence="1">Uncharacterized protein</fullName>
    </submittedName>
</protein>
<gene>
    <name evidence="1" type="ORF">J2S75_000295</name>
</gene>
<dbReference type="Proteomes" id="UP001224682">
    <property type="component" value="Unassembled WGS sequence"/>
</dbReference>
<proteinExistence type="predicted"/>
<comment type="caution">
    <text evidence="1">The sequence shown here is derived from an EMBL/GenBank/DDBJ whole genome shotgun (WGS) entry which is preliminary data.</text>
</comment>
<organism evidence="1 2">
    <name type="scientific">Ancylobacter polymorphus</name>
    <dbReference type="NCBI Taxonomy" id="223390"/>
    <lineage>
        <taxon>Bacteria</taxon>
        <taxon>Pseudomonadati</taxon>
        <taxon>Pseudomonadota</taxon>
        <taxon>Alphaproteobacteria</taxon>
        <taxon>Hyphomicrobiales</taxon>
        <taxon>Xanthobacteraceae</taxon>
        <taxon>Ancylobacter</taxon>
    </lineage>
</organism>
<dbReference type="RefSeq" id="WP_307017517.1">
    <property type="nucleotide sequence ID" value="NZ_JAUSUI010000001.1"/>
</dbReference>